<dbReference type="Proteomes" id="UP000198862">
    <property type="component" value="Unassembled WGS sequence"/>
</dbReference>
<feature type="transmembrane region" description="Helical" evidence="1">
    <location>
        <begin position="47"/>
        <end position="67"/>
    </location>
</feature>
<name>A0A1I1PES6_9GAMM</name>
<dbReference type="AlphaFoldDB" id="A0A1I1PES6"/>
<evidence type="ECO:0000313" key="3">
    <source>
        <dbReference type="Proteomes" id="UP000198862"/>
    </source>
</evidence>
<keyword evidence="1" id="KW-0812">Transmembrane</keyword>
<dbReference type="RefSeq" id="WP_091987119.1">
    <property type="nucleotide sequence ID" value="NZ_FOLO01000031.1"/>
</dbReference>
<evidence type="ECO:0000256" key="1">
    <source>
        <dbReference type="SAM" id="Phobius"/>
    </source>
</evidence>
<protein>
    <submittedName>
        <fullName evidence="2">Uncharacterized protein</fullName>
    </submittedName>
</protein>
<dbReference type="OrthoDB" id="6227277at2"/>
<keyword evidence="1" id="KW-0472">Membrane</keyword>
<keyword evidence="3" id="KW-1185">Reference proteome</keyword>
<sequence>MSNKDFDSFLKHSLENMPEEIQPKKDLWQGIDRAIDFKVKPKTLNHFTKLSVVAACFAAALLSFNFLSTIQMQSNDSEINNVITMSEIFETQKNALLVQYQEKPALTDDWQAQLDDLEQAEQAIKQALKNEPQNSALLRMLAQVYRQELELINRVHQPKWQQI</sequence>
<gene>
    <name evidence="2" type="ORF">SAMN02745724_03416</name>
</gene>
<dbReference type="STRING" id="1123010.SAMN02745724_03416"/>
<evidence type="ECO:0000313" key="2">
    <source>
        <dbReference type="EMBL" id="SFD08142.1"/>
    </source>
</evidence>
<dbReference type="EMBL" id="FOLO01000031">
    <property type="protein sequence ID" value="SFD08142.1"/>
    <property type="molecule type" value="Genomic_DNA"/>
</dbReference>
<organism evidence="2 3">
    <name type="scientific">Pseudoalteromonas denitrificans DSM 6059</name>
    <dbReference type="NCBI Taxonomy" id="1123010"/>
    <lineage>
        <taxon>Bacteria</taxon>
        <taxon>Pseudomonadati</taxon>
        <taxon>Pseudomonadota</taxon>
        <taxon>Gammaproteobacteria</taxon>
        <taxon>Alteromonadales</taxon>
        <taxon>Pseudoalteromonadaceae</taxon>
        <taxon>Pseudoalteromonas</taxon>
    </lineage>
</organism>
<keyword evidence="1" id="KW-1133">Transmembrane helix</keyword>
<accession>A0A1I1PES6</accession>
<proteinExistence type="predicted"/>
<reference evidence="2 3" key="1">
    <citation type="submission" date="2016-10" db="EMBL/GenBank/DDBJ databases">
        <authorList>
            <person name="de Groot N.N."/>
        </authorList>
    </citation>
    <scope>NUCLEOTIDE SEQUENCE [LARGE SCALE GENOMIC DNA]</scope>
    <source>
        <strain evidence="2 3">DSM 6059</strain>
    </source>
</reference>